<name>A0A816C3U4_9BILA</name>
<sequence length="249" mass="27560">MWHEHSVSPAKIIHGNFTEPWSLFVTSNADIYIDDGSVNGQVQKWSAETNNFITVMNVNSSCHGLFVDINDTLYCSMFRHHQVVKRSLNDSLMASNHVTAGIGIGGSRSNQLNGPIGIFVGLNLDLYVADCYNDRVQLFQSGELNGMTVAGYVPQISTIALLCPSGVVLDAEKYLFIVDQGHSRIVGSSLDGFRCLVGCNGKGSQSNQLTRPFSMSFDRSGNIFVTDTSNHRIQKFKYLKRYCGKLKYN</sequence>
<dbReference type="PANTHER" id="PTHR24104">
    <property type="entry name" value="E3 UBIQUITIN-PROTEIN LIGASE NHLRC1-RELATED"/>
    <property type="match status" value="1"/>
</dbReference>
<evidence type="ECO:0000256" key="1">
    <source>
        <dbReference type="ARBA" id="ARBA00022737"/>
    </source>
</evidence>
<dbReference type="InterPro" id="IPR050952">
    <property type="entry name" value="TRIM-NHL_E3_ligases"/>
</dbReference>
<keyword evidence="5" id="KW-1185">Reference proteome</keyword>
<organism evidence="4 5">
    <name type="scientific">Adineta steineri</name>
    <dbReference type="NCBI Taxonomy" id="433720"/>
    <lineage>
        <taxon>Eukaryota</taxon>
        <taxon>Metazoa</taxon>
        <taxon>Spiralia</taxon>
        <taxon>Gnathifera</taxon>
        <taxon>Rotifera</taxon>
        <taxon>Eurotatoria</taxon>
        <taxon>Bdelloidea</taxon>
        <taxon>Adinetida</taxon>
        <taxon>Adinetidae</taxon>
        <taxon>Adineta</taxon>
    </lineage>
</organism>
<dbReference type="PANTHER" id="PTHR24104:SF25">
    <property type="entry name" value="PROTEIN LIN-41"/>
    <property type="match status" value="1"/>
</dbReference>
<proteinExistence type="predicted"/>
<evidence type="ECO:0000313" key="3">
    <source>
        <dbReference type="EMBL" id="CAF1408612.1"/>
    </source>
</evidence>
<dbReference type="Pfam" id="PF01436">
    <property type="entry name" value="NHL"/>
    <property type="match status" value="1"/>
</dbReference>
<dbReference type="EMBL" id="CAJNOM010001701">
    <property type="protein sequence ID" value="CAF1616760.1"/>
    <property type="molecule type" value="Genomic_DNA"/>
</dbReference>
<comment type="caution">
    <text evidence="4">The sequence shown here is derived from an EMBL/GenBank/DDBJ whole genome shotgun (WGS) entry which is preliminary data.</text>
</comment>
<dbReference type="InterPro" id="IPR011042">
    <property type="entry name" value="6-blade_b-propeller_TolB-like"/>
</dbReference>
<evidence type="ECO:0000256" key="2">
    <source>
        <dbReference type="PROSITE-ProRule" id="PRU00504"/>
    </source>
</evidence>
<reference evidence="4" key="1">
    <citation type="submission" date="2021-02" db="EMBL/GenBank/DDBJ databases">
        <authorList>
            <person name="Nowell W R."/>
        </authorList>
    </citation>
    <scope>NUCLEOTIDE SEQUENCE</scope>
</reference>
<dbReference type="AlphaFoldDB" id="A0A816C3U4"/>
<evidence type="ECO:0000313" key="5">
    <source>
        <dbReference type="Proteomes" id="UP000663832"/>
    </source>
</evidence>
<dbReference type="OrthoDB" id="342730at2759"/>
<dbReference type="Proteomes" id="UP000663877">
    <property type="component" value="Unassembled WGS sequence"/>
</dbReference>
<feature type="repeat" description="NHL" evidence="2">
    <location>
        <begin position="202"/>
        <end position="239"/>
    </location>
</feature>
<dbReference type="Proteomes" id="UP000663832">
    <property type="component" value="Unassembled WGS sequence"/>
</dbReference>
<keyword evidence="1" id="KW-0677">Repeat</keyword>
<accession>A0A816C3U4</accession>
<dbReference type="GO" id="GO:0008270">
    <property type="term" value="F:zinc ion binding"/>
    <property type="evidence" value="ECO:0007669"/>
    <property type="project" value="UniProtKB-KW"/>
</dbReference>
<dbReference type="Gene3D" id="2.120.10.30">
    <property type="entry name" value="TolB, C-terminal domain"/>
    <property type="match status" value="1"/>
</dbReference>
<evidence type="ECO:0008006" key="6">
    <source>
        <dbReference type="Google" id="ProtNLM"/>
    </source>
</evidence>
<dbReference type="CDD" id="cd05819">
    <property type="entry name" value="NHL"/>
    <property type="match status" value="1"/>
</dbReference>
<dbReference type="PROSITE" id="PS51125">
    <property type="entry name" value="NHL"/>
    <property type="match status" value="1"/>
</dbReference>
<protein>
    <recommendedName>
        <fullName evidence="6">NHL repeat containing protein-like protein</fullName>
    </recommendedName>
</protein>
<evidence type="ECO:0000313" key="4">
    <source>
        <dbReference type="EMBL" id="CAF1616760.1"/>
    </source>
</evidence>
<dbReference type="SUPFAM" id="SSF101898">
    <property type="entry name" value="NHL repeat"/>
    <property type="match status" value="1"/>
</dbReference>
<dbReference type="InterPro" id="IPR001258">
    <property type="entry name" value="NHL_repeat"/>
</dbReference>
<dbReference type="EMBL" id="CAJNOI010001376">
    <property type="protein sequence ID" value="CAF1408612.1"/>
    <property type="molecule type" value="Genomic_DNA"/>
</dbReference>
<gene>
    <name evidence="3" type="ORF">BJG266_LOCUS38072</name>
    <name evidence="4" type="ORF">QVE165_LOCUS54949</name>
</gene>